<dbReference type="Gene3D" id="3.40.50.300">
    <property type="entry name" value="P-loop containing nucleotide triphosphate hydrolases"/>
    <property type="match status" value="1"/>
</dbReference>
<dbReference type="Proteomes" id="UP000006428">
    <property type="component" value="Unassembled WGS sequence"/>
</dbReference>
<dbReference type="SUPFAM" id="SSF52540">
    <property type="entry name" value="P-loop containing nucleoside triphosphate hydrolases"/>
    <property type="match status" value="1"/>
</dbReference>
<evidence type="ECO:0000313" key="2">
    <source>
        <dbReference type="EMBL" id="EHI52601.1"/>
    </source>
</evidence>
<evidence type="ECO:0000313" key="3">
    <source>
        <dbReference type="Proteomes" id="UP000006428"/>
    </source>
</evidence>
<name>A0ABP2N0S3_AERSS</name>
<comment type="caution">
    <text evidence="2">The sequence shown here is derived from an EMBL/GenBank/DDBJ whole genome shotgun (WGS) entry which is preliminary data.</text>
</comment>
<dbReference type="PANTHER" id="PTHR43581">
    <property type="entry name" value="ATP/GTP PHOSPHATASE"/>
    <property type="match status" value="1"/>
</dbReference>
<reference evidence="2 3" key="1">
    <citation type="journal article" date="2012" name="Front. Microbiol.">
        <title>Draft Genome Sequence of the Virulent Strain 01-B526 of the Fish Pathogen Aeromonas salmonicida.</title>
        <authorList>
            <person name="Charette S.J."/>
            <person name="Brochu F."/>
            <person name="Boyle B."/>
            <person name="Filion G."/>
            <person name="Tanaka K.H."/>
            <person name="Derome N."/>
        </authorList>
    </citation>
    <scope>NUCLEOTIDE SEQUENCE [LARGE SCALE GENOMIC DNA]</scope>
    <source>
        <strain evidence="2 3">01-B526</strain>
    </source>
</reference>
<dbReference type="EMBL" id="AGVO01000038">
    <property type="protein sequence ID" value="EHI52601.1"/>
    <property type="molecule type" value="Genomic_DNA"/>
</dbReference>
<dbReference type="InterPro" id="IPR051396">
    <property type="entry name" value="Bact_Antivir_Def_Nuclease"/>
</dbReference>
<dbReference type="InterPro" id="IPR041685">
    <property type="entry name" value="AAA_GajA/Old/RecF-like"/>
</dbReference>
<keyword evidence="3" id="KW-1185">Reference proteome</keyword>
<dbReference type="Pfam" id="PF13175">
    <property type="entry name" value="AAA_15"/>
    <property type="match status" value="1"/>
</dbReference>
<accession>A0ABP2N0S3</accession>
<dbReference type="PANTHER" id="PTHR43581:SF2">
    <property type="entry name" value="EXCINUCLEASE ATPASE SUBUNIT"/>
    <property type="match status" value="1"/>
</dbReference>
<feature type="domain" description="Endonuclease GajA/Old nuclease/RecF-like AAA" evidence="1">
    <location>
        <begin position="132"/>
        <end position="346"/>
    </location>
</feature>
<gene>
    <name evidence="2" type="ORF">IYQ_10247</name>
</gene>
<evidence type="ECO:0000259" key="1">
    <source>
        <dbReference type="Pfam" id="PF13175"/>
    </source>
</evidence>
<proteinExistence type="predicted"/>
<sequence length="491" mass="55020">MFIETVRIENFKGFHGSNHTLQLKIPDGITEGSGLNIFVGENNSGKSTVFEIFDFIKDGTRKDIADLLNKSTPTNPVSALSVEVTYTGDITNIINNHIQGNKVGTFLSSIYIDNGQEKFRVKRSADIDNEGDLKKILFWNEANGSHSNTTGIDAPFKKLYDNNFIWADTNPSDESKFGASTICGSLLKEIAAGHISTAEYQQFTQVYNDIFNNPTSQLRTRIAQIENSVQSIFSSQFGNANISFTFEEPQIDSFFKTAGILVDDGVSVPMGEKGHGMQRAVALALLQVYAHITSNASNAPISKPFFLFIDEPEICLHPSGQTKLLEALMLISKERQVFITTHSPFMLSSPKLRNAGLFIFNKRNNINSISRADTSPMFPWSPSWGEISYKAYNLPTVELHNELYGHLQDLSSSNTIRSFEQWLSQNGIQLNKQWIQERQGVPQRPEQATLQTFIRNHIHHPENITMRGNIYTRPELEQSIAEMVGLLALFP</sequence>
<organism evidence="2 3">
    <name type="scientific">Aeromonas salmonicida subsp. salmonicida 01-B526</name>
    <dbReference type="NCBI Taxonomy" id="1076135"/>
    <lineage>
        <taxon>Bacteria</taxon>
        <taxon>Pseudomonadati</taxon>
        <taxon>Pseudomonadota</taxon>
        <taxon>Gammaproteobacteria</taxon>
        <taxon>Aeromonadales</taxon>
        <taxon>Aeromonadaceae</taxon>
        <taxon>Aeromonas</taxon>
    </lineage>
</organism>
<dbReference type="InterPro" id="IPR027417">
    <property type="entry name" value="P-loop_NTPase"/>
</dbReference>
<dbReference type="RefSeq" id="WP_005314565.1">
    <property type="nucleotide sequence ID" value="NZ_AGVO01000038.1"/>
</dbReference>
<protein>
    <recommendedName>
        <fullName evidence="1">Endonuclease GajA/Old nuclease/RecF-like AAA domain-containing protein</fullName>
    </recommendedName>
</protein>